<sequence length="172" mass="19468">MIDEIKMIQKNQTWELTEGPANRKTIGVKWVYRAKQNTDGSLNKLKARLVVNGSVNNMKIFAAKILSKFSMENCKPTSTPMTVGMKLSSQGDHEQVSESAYRSLVGCLLYLTATRPDIMFAVSILLRFMHCCNTQHFQAAKRVLKYIKGTLSHGIQFRKTENLKLVSYTDSD</sequence>
<reference evidence="3" key="2">
    <citation type="submission" date="2025-08" db="UniProtKB">
        <authorList>
            <consortium name="RefSeq"/>
        </authorList>
    </citation>
    <scope>IDENTIFICATION</scope>
</reference>
<dbReference type="PaxDb" id="3635-A0A1U8LB16"/>
<proteinExistence type="predicted"/>
<reference evidence="2" key="1">
    <citation type="journal article" date="2020" name="Nat. Genet.">
        <title>Genomic diversifications of five Gossypium allopolyploid species and their impact on cotton improvement.</title>
        <authorList>
            <person name="Chen Z.J."/>
            <person name="Sreedasyam A."/>
            <person name="Ando A."/>
            <person name="Song Q."/>
            <person name="De Santiago L.M."/>
            <person name="Hulse-Kemp A.M."/>
            <person name="Ding M."/>
            <person name="Ye W."/>
            <person name="Kirkbride R.C."/>
            <person name="Jenkins J."/>
            <person name="Plott C."/>
            <person name="Lovell J."/>
            <person name="Lin Y.M."/>
            <person name="Vaughn R."/>
            <person name="Liu B."/>
            <person name="Simpson S."/>
            <person name="Scheffler B.E."/>
            <person name="Wen L."/>
            <person name="Saski C.A."/>
            <person name="Grover C.E."/>
            <person name="Hu G."/>
            <person name="Conover J.L."/>
            <person name="Carlson J.W."/>
            <person name="Shu S."/>
            <person name="Boston L.B."/>
            <person name="Williams M."/>
            <person name="Peterson D.G."/>
            <person name="McGee K."/>
            <person name="Jones D.C."/>
            <person name="Wendel J.F."/>
            <person name="Stelly D.M."/>
            <person name="Grimwood J."/>
            <person name="Schmutz J."/>
        </authorList>
    </citation>
    <scope>NUCLEOTIDE SEQUENCE [LARGE SCALE GENOMIC DNA]</scope>
    <source>
        <strain evidence="2">cv. TM-1</strain>
    </source>
</reference>
<organism evidence="2 3">
    <name type="scientific">Gossypium hirsutum</name>
    <name type="common">Upland cotton</name>
    <name type="synonym">Gossypium mexicanum</name>
    <dbReference type="NCBI Taxonomy" id="3635"/>
    <lineage>
        <taxon>Eukaryota</taxon>
        <taxon>Viridiplantae</taxon>
        <taxon>Streptophyta</taxon>
        <taxon>Embryophyta</taxon>
        <taxon>Tracheophyta</taxon>
        <taxon>Spermatophyta</taxon>
        <taxon>Magnoliopsida</taxon>
        <taxon>eudicotyledons</taxon>
        <taxon>Gunneridae</taxon>
        <taxon>Pentapetalae</taxon>
        <taxon>rosids</taxon>
        <taxon>malvids</taxon>
        <taxon>Malvales</taxon>
        <taxon>Malvaceae</taxon>
        <taxon>Malvoideae</taxon>
        <taxon>Gossypium</taxon>
    </lineage>
</organism>
<dbReference type="Proteomes" id="UP000818029">
    <property type="component" value="Chromosome A01"/>
</dbReference>
<dbReference type="AlphaFoldDB" id="A0A1U8LB16"/>
<accession>A0A1U8LB16</accession>
<gene>
    <name evidence="3" type="primary">LOC107925597</name>
</gene>
<dbReference type="STRING" id="3635.A0A1U8LB16"/>
<keyword evidence="2" id="KW-1185">Reference proteome</keyword>
<evidence type="ECO:0000313" key="3">
    <source>
        <dbReference type="RefSeq" id="XP_016711800.1"/>
    </source>
</evidence>
<dbReference type="PANTHER" id="PTHR11439:SF503">
    <property type="entry name" value="CYSTEINE-RICH RLK (RECEPTOR-LIKE PROTEIN KINASE) 8"/>
    <property type="match status" value="1"/>
</dbReference>
<protein>
    <submittedName>
        <fullName evidence="3">Uncharacterized mitochondrial protein AtMg00810-like</fullName>
    </submittedName>
</protein>
<dbReference type="RefSeq" id="XP_016711800.1">
    <property type="nucleotide sequence ID" value="XM_016856311.1"/>
</dbReference>
<dbReference type="KEGG" id="ghi:107925597"/>
<dbReference type="GeneID" id="107925597"/>
<name>A0A1U8LB16_GOSHI</name>
<evidence type="ECO:0000259" key="1">
    <source>
        <dbReference type="Pfam" id="PF07727"/>
    </source>
</evidence>
<evidence type="ECO:0000313" key="2">
    <source>
        <dbReference type="Proteomes" id="UP000818029"/>
    </source>
</evidence>
<dbReference type="PANTHER" id="PTHR11439">
    <property type="entry name" value="GAG-POL-RELATED RETROTRANSPOSON"/>
    <property type="match status" value="1"/>
</dbReference>
<dbReference type="Pfam" id="PF07727">
    <property type="entry name" value="RVT_2"/>
    <property type="match status" value="1"/>
</dbReference>
<dbReference type="InterPro" id="IPR013103">
    <property type="entry name" value="RVT_2"/>
</dbReference>
<feature type="domain" description="Reverse transcriptase Ty1/copia-type" evidence="1">
    <location>
        <begin position="11"/>
        <end position="55"/>
    </location>
</feature>